<evidence type="ECO:0000256" key="5">
    <source>
        <dbReference type="ARBA" id="ARBA00023002"/>
    </source>
</evidence>
<keyword evidence="3" id="KW-0285">Flavoprotein</keyword>
<keyword evidence="4" id="KW-0288">FMN</keyword>
<dbReference type="Proteomes" id="UP000664545">
    <property type="component" value="Unassembled WGS sequence"/>
</dbReference>
<accession>A0A939DAM5</accession>
<dbReference type="PANTHER" id="PTHR43673:SF2">
    <property type="entry name" value="NITROREDUCTASE"/>
    <property type="match status" value="1"/>
</dbReference>
<comment type="similarity">
    <text evidence="2">Belongs to the nitroreductase family.</text>
</comment>
<sequence length="163" mass="18666">MNAIFKRKSIRKFQKRPVENYKIDLILKAAMTAPSACNQQPWEFYVIRERVKLLELSKISPYAMSTKNATVAIVNCYRNDIEMPQYAEIDLSACTENILLEAAEIGLGAVWLGVAPIKERMQLVREILGIPEHLQPFAIIPIGYPANEAKQENRYDPSRVHYD</sequence>
<dbReference type="GO" id="GO:0016491">
    <property type="term" value="F:oxidoreductase activity"/>
    <property type="evidence" value="ECO:0007669"/>
    <property type="project" value="UniProtKB-KW"/>
</dbReference>
<dbReference type="AlphaFoldDB" id="A0A939DAM5"/>
<organism evidence="7 8">
    <name type="scientific">Clostridium aminobutyricum</name>
    <dbReference type="NCBI Taxonomy" id="33953"/>
    <lineage>
        <taxon>Bacteria</taxon>
        <taxon>Bacillati</taxon>
        <taxon>Bacillota</taxon>
        <taxon>Clostridia</taxon>
        <taxon>Eubacteriales</taxon>
        <taxon>Clostridiaceae</taxon>
        <taxon>Clostridium</taxon>
    </lineage>
</organism>
<dbReference type="InterPro" id="IPR029479">
    <property type="entry name" value="Nitroreductase"/>
</dbReference>
<reference evidence="7" key="1">
    <citation type="submission" date="2021-02" db="EMBL/GenBank/DDBJ databases">
        <title>Abyssanaerobacter marinus gen.nov., sp., nov, anaerobic bacterium isolated from the Onnuri vent field of Indian Ocean and suggestion of Mogibacteriaceae fam. nov., and proposal of reclassification of ambiguous this family's genus member.</title>
        <authorList>
            <person name="Kim Y.J."/>
            <person name="Yang J.-A."/>
        </authorList>
    </citation>
    <scope>NUCLEOTIDE SEQUENCE</scope>
    <source>
        <strain evidence="7">DSM 2634</strain>
    </source>
</reference>
<dbReference type="CDD" id="cd02150">
    <property type="entry name" value="nitroreductase"/>
    <property type="match status" value="1"/>
</dbReference>
<dbReference type="InterPro" id="IPR000415">
    <property type="entry name" value="Nitroreductase-like"/>
</dbReference>
<dbReference type="Pfam" id="PF00881">
    <property type="entry name" value="Nitroreductase"/>
    <property type="match status" value="1"/>
</dbReference>
<proteinExistence type="inferred from homology"/>
<keyword evidence="5" id="KW-0560">Oxidoreductase</keyword>
<evidence type="ECO:0000256" key="4">
    <source>
        <dbReference type="ARBA" id="ARBA00022643"/>
    </source>
</evidence>
<name>A0A939DAM5_CLOAM</name>
<evidence type="ECO:0000259" key="6">
    <source>
        <dbReference type="Pfam" id="PF00881"/>
    </source>
</evidence>
<evidence type="ECO:0000256" key="3">
    <source>
        <dbReference type="ARBA" id="ARBA00022630"/>
    </source>
</evidence>
<evidence type="ECO:0000256" key="2">
    <source>
        <dbReference type="ARBA" id="ARBA00007118"/>
    </source>
</evidence>
<keyword evidence="8" id="KW-1185">Reference proteome</keyword>
<dbReference type="EMBL" id="JAFJZZ010000007">
    <property type="protein sequence ID" value="MBN7774210.1"/>
    <property type="molecule type" value="Genomic_DNA"/>
</dbReference>
<dbReference type="SUPFAM" id="SSF55469">
    <property type="entry name" value="FMN-dependent nitroreductase-like"/>
    <property type="match status" value="1"/>
</dbReference>
<comment type="cofactor">
    <cofactor evidence="1">
        <name>FMN</name>
        <dbReference type="ChEBI" id="CHEBI:58210"/>
    </cofactor>
</comment>
<protein>
    <submittedName>
        <fullName evidence="7">Nitroreductase family protein</fullName>
    </submittedName>
</protein>
<gene>
    <name evidence="7" type="ORF">JYB65_12650</name>
</gene>
<dbReference type="Gene3D" id="3.40.109.10">
    <property type="entry name" value="NADH Oxidase"/>
    <property type="match status" value="1"/>
</dbReference>
<evidence type="ECO:0000313" key="7">
    <source>
        <dbReference type="EMBL" id="MBN7774210.1"/>
    </source>
</evidence>
<feature type="domain" description="Nitroreductase" evidence="6">
    <location>
        <begin position="5"/>
        <end position="144"/>
    </location>
</feature>
<dbReference type="RefSeq" id="WP_206583051.1">
    <property type="nucleotide sequence ID" value="NZ_JAFJZZ010000007.1"/>
</dbReference>
<dbReference type="PANTHER" id="PTHR43673">
    <property type="entry name" value="NAD(P)H NITROREDUCTASE YDGI-RELATED"/>
    <property type="match status" value="1"/>
</dbReference>
<evidence type="ECO:0000256" key="1">
    <source>
        <dbReference type="ARBA" id="ARBA00001917"/>
    </source>
</evidence>
<comment type="caution">
    <text evidence="7">The sequence shown here is derived from an EMBL/GenBank/DDBJ whole genome shotgun (WGS) entry which is preliminary data.</text>
</comment>
<evidence type="ECO:0000313" key="8">
    <source>
        <dbReference type="Proteomes" id="UP000664545"/>
    </source>
</evidence>